<dbReference type="AlphaFoldDB" id="A0A2P9HDH7"/>
<dbReference type="GO" id="GO:0018849">
    <property type="term" value="F:muconate cycloisomerase activity"/>
    <property type="evidence" value="ECO:0007669"/>
    <property type="project" value="UniProtKB-EC"/>
</dbReference>
<dbReference type="Gene3D" id="3.30.390.10">
    <property type="entry name" value="Enolase-like, N-terminal domain"/>
    <property type="match status" value="1"/>
</dbReference>
<dbReference type="InterPro" id="IPR029017">
    <property type="entry name" value="Enolase-like_N"/>
</dbReference>
<evidence type="ECO:0000259" key="4">
    <source>
        <dbReference type="SMART" id="SM00922"/>
    </source>
</evidence>
<sequence length="395" mass="42732">MNMLVRSDLAGDTIARVEAIPVFLPCELKIGAIHRSTELSAVVVEIETADGAIGHGFTAITDEEVVSAAVNSLVAPNLVGMPVMSREAVAERLYWLLSPRGQTGYASHVASAIDIALWDIAGKKLQMPVWRLLGGARSKVETYVTFGFAALDREELAEAAAHLSRQGQKRLKMVVGHHALARRDSGRSLDAVIREDEARIRAVRLAVGDDVDLFIDANCSLDKFHAQLLAERIADCDIRFFEEPLRGNDVGSLADFRRKIRIPVAAGQNEGQLFRYRDLLMHQAVDVLQPNVCIGGGYTMGAKIAGMAQAFNTTIDNGGAFPFHNMHLHAAMANGGLVEWHLISVELCKGVFEGLTALGEGEIALPETPGLGFSMSPERKAELLKMPTSMGRGKG</sequence>
<evidence type="ECO:0000256" key="3">
    <source>
        <dbReference type="ARBA" id="ARBA00022842"/>
    </source>
</evidence>
<dbReference type="GO" id="GO:0016052">
    <property type="term" value="P:carbohydrate catabolic process"/>
    <property type="evidence" value="ECO:0007669"/>
    <property type="project" value="TreeGrafter"/>
</dbReference>
<dbReference type="Proteomes" id="UP000246073">
    <property type="component" value="Unassembled WGS sequence"/>
</dbReference>
<dbReference type="CDD" id="cd03316">
    <property type="entry name" value="MR_like"/>
    <property type="match status" value="1"/>
</dbReference>
<gene>
    <name evidence="5" type="ORF">OHAE_4915</name>
</gene>
<dbReference type="PANTHER" id="PTHR13794:SF58">
    <property type="entry name" value="MITOCHONDRIAL ENOLASE SUPERFAMILY MEMBER 1"/>
    <property type="match status" value="1"/>
</dbReference>
<feature type="domain" description="Mandelate racemase/muconate lactonizing enzyme C-terminal" evidence="4">
    <location>
        <begin position="153"/>
        <end position="263"/>
    </location>
</feature>
<evidence type="ECO:0000313" key="5">
    <source>
        <dbReference type="EMBL" id="SPL62123.1"/>
    </source>
</evidence>
<accession>A0A2P9HDH7</accession>
<evidence type="ECO:0000256" key="2">
    <source>
        <dbReference type="ARBA" id="ARBA00022723"/>
    </source>
</evidence>
<dbReference type="InterPro" id="IPR013341">
    <property type="entry name" value="Mandelate_racemase_N_dom"/>
</dbReference>
<name>A0A2P9HDH7_9HYPH</name>
<keyword evidence="2" id="KW-0479">Metal-binding</keyword>
<dbReference type="InterPro" id="IPR029065">
    <property type="entry name" value="Enolase_C-like"/>
</dbReference>
<dbReference type="GO" id="GO:0016836">
    <property type="term" value="F:hydro-lyase activity"/>
    <property type="evidence" value="ECO:0007669"/>
    <property type="project" value="TreeGrafter"/>
</dbReference>
<dbReference type="SUPFAM" id="SSF54826">
    <property type="entry name" value="Enolase N-terminal domain-like"/>
    <property type="match status" value="1"/>
</dbReference>
<reference evidence="6" key="1">
    <citation type="submission" date="2017-12" db="EMBL/GenBank/DDBJ databases">
        <authorList>
            <person name="Diaz M."/>
        </authorList>
    </citation>
    <scope>NUCLEOTIDE SEQUENCE [LARGE SCALE GENOMIC DNA]</scope>
    <source>
        <strain evidence="6">FI11154</strain>
    </source>
</reference>
<dbReference type="GO" id="GO:0000287">
    <property type="term" value="F:magnesium ion binding"/>
    <property type="evidence" value="ECO:0007669"/>
    <property type="project" value="TreeGrafter"/>
</dbReference>
<dbReference type="PANTHER" id="PTHR13794">
    <property type="entry name" value="ENOLASE SUPERFAMILY, MANDELATE RACEMASE"/>
    <property type="match status" value="1"/>
</dbReference>
<dbReference type="EMBL" id="OOFM01000001">
    <property type="protein sequence ID" value="SPL62123.1"/>
    <property type="molecule type" value="Genomic_DNA"/>
</dbReference>
<dbReference type="InterPro" id="IPR046945">
    <property type="entry name" value="RHMD-like"/>
</dbReference>
<dbReference type="SMART" id="SM00922">
    <property type="entry name" value="MR_MLE"/>
    <property type="match status" value="1"/>
</dbReference>
<dbReference type="InterPro" id="IPR036849">
    <property type="entry name" value="Enolase-like_C_sf"/>
</dbReference>
<dbReference type="InterPro" id="IPR013342">
    <property type="entry name" value="Mandelate_racemase_C"/>
</dbReference>
<keyword evidence="3" id="KW-0460">Magnesium</keyword>
<protein>
    <submittedName>
        <fullName evidence="5">Muconate cycloisomerase</fullName>
        <ecNumber evidence="5">5.5.1.1</ecNumber>
    </submittedName>
</protein>
<dbReference type="SFLD" id="SFLDS00001">
    <property type="entry name" value="Enolase"/>
    <property type="match status" value="1"/>
</dbReference>
<dbReference type="RefSeq" id="WP_235858918.1">
    <property type="nucleotide sequence ID" value="NZ_OOFM01000001.1"/>
</dbReference>
<dbReference type="SUPFAM" id="SSF51604">
    <property type="entry name" value="Enolase C-terminal domain-like"/>
    <property type="match status" value="1"/>
</dbReference>
<dbReference type="Pfam" id="PF13378">
    <property type="entry name" value="MR_MLE_C"/>
    <property type="match status" value="1"/>
</dbReference>
<comment type="cofactor">
    <cofactor evidence="1">
        <name>Mg(2+)</name>
        <dbReference type="ChEBI" id="CHEBI:18420"/>
    </cofactor>
</comment>
<organism evidence="5 6">
    <name type="scientific">Ochrobactrum soli</name>
    <dbReference type="NCBI Taxonomy" id="2448455"/>
    <lineage>
        <taxon>Bacteria</taxon>
        <taxon>Pseudomonadati</taxon>
        <taxon>Pseudomonadota</taxon>
        <taxon>Alphaproteobacteria</taxon>
        <taxon>Hyphomicrobiales</taxon>
        <taxon>Brucellaceae</taxon>
        <taxon>Brucella/Ochrobactrum group</taxon>
        <taxon>Ochrobactrum</taxon>
    </lineage>
</organism>
<dbReference type="EC" id="5.5.1.1" evidence="5"/>
<dbReference type="Pfam" id="PF02746">
    <property type="entry name" value="MR_MLE_N"/>
    <property type="match status" value="1"/>
</dbReference>
<proteinExistence type="predicted"/>
<dbReference type="Gene3D" id="3.20.20.120">
    <property type="entry name" value="Enolase-like C-terminal domain"/>
    <property type="match status" value="1"/>
</dbReference>
<evidence type="ECO:0000256" key="1">
    <source>
        <dbReference type="ARBA" id="ARBA00001946"/>
    </source>
</evidence>
<evidence type="ECO:0000313" key="6">
    <source>
        <dbReference type="Proteomes" id="UP000246073"/>
    </source>
</evidence>
<keyword evidence="5" id="KW-0413">Isomerase</keyword>